<reference evidence="13 14" key="1">
    <citation type="journal article" date="2024" name="BMC Genomics">
        <title>Genome assembly of redclaw crayfish (Cherax quadricarinatus) provides insights into its immune adaptation and hypoxia tolerance.</title>
        <authorList>
            <person name="Liu Z."/>
            <person name="Zheng J."/>
            <person name="Li H."/>
            <person name="Fang K."/>
            <person name="Wang S."/>
            <person name="He J."/>
            <person name="Zhou D."/>
            <person name="Weng S."/>
            <person name="Chi M."/>
            <person name="Gu Z."/>
            <person name="He J."/>
            <person name="Li F."/>
            <person name="Wang M."/>
        </authorList>
    </citation>
    <scope>NUCLEOTIDE SEQUENCE [LARGE SCALE GENOMIC DNA]</scope>
    <source>
        <strain evidence="13">ZL_2023a</strain>
    </source>
</reference>
<dbReference type="GO" id="GO:0007166">
    <property type="term" value="P:cell surface receptor signaling pathway"/>
    <property type="evidence" value="ECO:0007669"/>
    <property type="project" value="InterPro"/>
</dbReference>
<dbReference type="SUPFAM" id="SSF48403">
    <property type="entry name" value="Ankyrin repeat"/>
    <property type="match status" value="1"/>
</dbReference>
<dbReference type="InterPro" id="IPR017981">
    <property type="entry name" value="GPCR_2-like_7TM"/>
</dbReference>
<evidence type="ECO:0000256" key="10">
    <source>
        <dbReference type="SAM" id="SignalP"/>
    </source>
</evidence>
<feature type="domain" description="G-protein coupled receptors family 2 profile 2" evidence="12">
    <location>
        <begin position="640"/>
        <end position="887"/>
    </location>
</feature>
<feature type="chain" id="PRO_5043866918" evidence="10">
    <location>
        <begin position="22"/>
        <end position="933"/>
    </location>
</feature>
<evidence type="ECO:0000256" key="9">
    <source>
        <dbReference type="SAM" id="Phobius"/>
    </source>
</evidence>
<dbReference type="PANTHER" id="PTHR12011:SF347">
    <property type="entry name" value="FI21270P1-RELATED"/>
    <property type="match status" value="1"/>
</dbReference>
<keyword evidence="5 9" id="KW-0472">Membrane</keyword>
<feature type="transmembrane region" description="Helical" evidence="9">
    <location>
        <begin position="863"/>
        <end position="885"/>
    </location>
</feature>
<evidence type="ECO:0000313" key="14">
    <source>
        <dbReference type="Proteomes" id="UP001445076"/>
    </source>
</evidence>
<organism evidence="13 14">
    <name type="scientific">Cherax quadricarinatus</name>
    <name type="common">Australian red claw crayfish</name>
    <dbReference type="NCBI Taxonomy" id="27406"/>
    <lineage>
        <taxon>Eukaryota</taxon>
        <taxon>Metazoa</taxon>
        <taxon>Ecdysozoa</taxon>
        <taxon>Arthropoda</taxon>
        <taxon>Crustacea</taxon>
        <taxon>Multicrustacea</taxon>
        <taxon>Malacostraca</taxon>
        <taxon>Eumalacostraca</taxon>
        <taxon>Eucarida</taxon>
        <taxon>Decapoda</taxon>
        <taxon>Pleocyemata</taxon>
        <taxon>Astacidea</taxon>
        <taxon>Parastacoidea</taxon>
        <taxon>Parastacidae</taxon>
        <taxon>Cherax</taxon>
    </lineage>
</organism>
<feature type="transmembrane region" description="Helical" evidence="9">
    <location>
        <begin position="642"/>
        <end position="664"/>
    </location>
</feature>
<feature type="transmembrane region" description="Helical" evidence="9">
    <location>
        <begin position="749"/>
        <end position="768"/>
    </location>
</feature>
<dbReference type="GO" id="GO:0005886">
    <property type="term" value="C:plasma membrane"/>
    <property type="evidence" value="ECO:0007669"/>
    <property type="project" value="TreeGrafter"/>
</dbReference>
<evidence type="ECO:0000256" key="3">
    <source>
        <dbReference type="ARBA" id="ARBA00022692"/>
    </source>
</evidence>
<feature type="transmembrane region" description="Helical" evidence="9">
    <location>
        <begin position="684"/>
        <end position="703"/>
    </location>
</feature>
<evidence type="ECO:0000256" key="7">
    <source>
        <dbReference type="ARBA" id="ARBA00023180"/>
    </source>
</evidence>
<dbReference type="InterPro" id="IPR046338">
    <property type="entry name" value="GAIN_dom_sf"/>
</dbReference>
<keyword evidence="14" id="KW-1185">Reference proteome</keyword>
<evidence type="ECO:0000256" key="6">
    <source>
        <dbReference type="ARBA" id="ARBA00023157"/>
    </source>
</evidence>
<evidence type="ECO:0000256" key="2">
    <source>
        <dbReference type="ARBA" id="ARBA00007343"/>
    </source>
</evidence>
<dbReference type="Proteomes" id="UP001445076">
    <property type="component" value="Unassembled WGS sequence"/>
</dbReference>
<feature type="transmembrane region" description="Helical" evidence="9">
    <location>
        <begin position="834"/>
        <end position="857"/>
    </location>
</feature>
<dbReference type="SUPFAM" id="SSF81321">
    <property type="entry name" value="Family A G protein-coupled receptor-like"/>
    <property type="match status" value="1"/>
</dbReference>
<feature type="transmembrane region" description="Helical" evidence="9">
    <location>
        <begin position="788"/>
        <end position="814"/>
    </location>
</feature>
<dbReference type="GO" id="GO:0004930">
    <property type="term" value="F:G protein-coupled receptor activity"/>
    <property type="evidence" value="ECO:0007669"/>
    <property type="project" value="InterPro"/>
</dbReference>
<feature type="transmembrane region" description="Helical" evidence="9">
    <location>
        <begin position="715"/>
        <end position="737"/>
    </location>
</feature>
<feature type="domain" description="GAIN-B" evidence="11">
    <location>
        <begin position="459"/>
        <end position="633"/>
    </location>
</feature>
<keyword evidence="7" id="KW-0325">Glycoprotein</keyword>
<dbReference type="PRINTS" id="PR00249">
    <property type="entry name" value="GPCRSECRETIN"/>
</dbReference>
<dbReference type="InterPro" id="IPR000832">
    <property type="entry name" value="GPCR_2_secretin-like"/>
</dbReference>
<gene>
    <name evidence="13" type="ORF">OTU49_006830</name>
</gene>
<evidence type="ECO:0000259" key="12">
    <source>
        <dbReference type="PROSITE" id="PS50261"/>
    </source>
</evidence>
<dbReference type="InterPro" id="IPR000203">
    <property type="entry name" value="GPS"/>
</dbReference>
<dbReference type="Gene3D" id="1.20.1070.10">
    <property type="entry name" value="Rhodopsin 7-helix transmembrane proteins"/>
    <property type="match status" value="1"/>
</dbReference>
<dbReference type="EMBL" id="JARKIK010000056">
    <property type="protein sequence ID" value="KAK8732579.1"/>
    <property type="molecule type" value="Genomic_DNA"/>
</dbReference>
<feature type="signal peptide" evidence="10">
    <location>
        <begin position="1"/>
        <end position="21"/>
    </location>
</feature>
<evidence type="ECO:0000256" key="5">
    <source>
        <dbReference type="ARBA" id="ARBA00023136"/>
    </source>
</evidence>
<comment type="subcellular location">
    <subcellularLocation>
        <location evidence="1">Membrane</location>
        <topology evidence="1">Multi-pass membrane protein</topology>
    </subcellularLocation>
</comment>
<evidence type="ECO:0000259" key="11">
    <source>
        <dbReference type="PROSITE" id="PS50221"/>
    </source>
</evidence>
<dbReference type="Pfam" id="PF01825">
    <property type="entry name" value="GPS"/>
    <property type="match status" value="1"/>
</dbReference>
<keyword evidence="4 9" id="KW-1133">Transmembrane helix</keyword>
<dbReference type="FunFam" id="1.20.1070.10:FF:000058">
    <property type="entry name" value="Adhesion G protein-coupled receptor F5"/>
    <property type="match status" value="1"/>
</dbReference>
<accession>A0AAW0WX28</accession>
<dbReference type="Gene3D" id="1.25.40.20">
    <property type="entry name" value="Ankyrin repeat-containing domain"/>
    <property type="match status" value="1"/>
</dbReference>
<dbReference type="Gene3D" id="2.60.220.50">
    <property type="match status" value="1"/>
</dbReference>
<evidence type="ECO:0000256" key="4">
    <source>
        <dbReference type="ARBA" id="ARBA00022989"/>
    </source>
</evidence>
<feature type="compositionally biased region" description="Polar residues" evidence="8">
    <location>
        <begin position="920"/>
        <end position="933"/>
    </location>
</feature>
<dbReference type="Pfam" id="PF00002">
    <property type="entry name" value="7tm_2"/>
    <property type="match status" value="1"/>
</dbReference>
<dbReference type="AlphaFoldDB" id="A0AAW0WX28"/>
<dbReference type="InterPro" id="IPR036770">
    <property type="entry name" value="Ankyrin_rpt-contain_sf"/>
</dbReference>
<name>A0AAW0WX28_CHEQU</name>
<evidence type="ECO:0000256" key="8">
    <source>
        <dbReference type="SAM" id="MobiDB-lite"/>
    </source>
</evidence>
<dbReference type="SMART" id="SM00303">
    <property type="entry name" value="GPS"/>
    <property type="match status" value="1"/>
</dbReference>
<dbReference type="PANTHER" id="PTHR12011">
    <property type="entry name" value="ADHESION G-PROTEIN COUPLED RECEPTOR"/>
    <property type="match status" value="1"/>
</dbReference>
<proteinExistence type="inferred from homology"/>
<dbReference type="InterPro" id="IPR057244">
    <property type="entry name" value="GAIN_B"/>
</dbReference>
<comment type="caution">
    <text evidence="13">The sequence shown here is derived from an EMBL/GenBank/DDBJ whole genome shotgun (WGS) entry which is preliminary data.</text>
</comment>
<comment type="similarity">
    <text evidence="2">Belongs to the G-protein coupled receptor 2 family. Adhesion G-protein coupled receptor (ADGR) subfamily.</text>
</comment>
<protein>
    <submittedName>
        <fullName evidence="13">Uncharacterized protein</fullName>
    </submittedName>
</protein>
<keyword evidence="10" id="KW-0732">Signal</keyword>
<evidence type="ECO:0000256" key="1">
    <source>
        <dbReference type="ARBA" id="ARBA00004141"/>
    </source>
</evidence>
<dbReference type="PROSITE" id="PS50221">
    <property type="entry name" value="GAIN_B"/>
    <property type="match status" value="1"/>
</dbReference>
<dbReference type="PROSITE" id="PS50261">
    <property type="entry name" value="G_PROTEIN_RECEP_F2_4"/>
    <property type="match status" value="1"/>
</dbReference>
<sequence>MRRRQLVLRVILLVYSQVYYPGTTSVLAATSSNKSGMFTKFTSNEGNVPPLIEAVLSRNLTLVETLLRHCPDLTVLDATGLNASARAAQLGYTDLITLIEDQSANCTWCQTKNEELVFQNGQTCSLTLPLAKAGTTIQPICPTSGLITNWTCSSDGQWQHMSSEGAESLQNAAINISGGLMSVQETCGDDLRFCDEYDNNLRSCLEEVNSCTGGVSVCPLNFKSCPGAVNACHRVAENCWKEADQRKAHLVNSTEGSETLSTGSVESVNQTMVEEQVSENHKTLKKKLLNIFQSLFSGRTGSETLSTGSVESVNQTMVEEQVSENHKTLKKNLLNILKSLFSGRTDLETLCGNYTAEERRVCQETQQENISRELELLGKNLTQTINQAGTRKEKRTFAENPSLPQEYLNVTLRVLDNWNSTQLKGQEKTALALISSSIQEKILSASLLLASVLSNSSIHFTTHSTDSSISRQNPVFFTPEKLIQKSKFSNSTNLQLPPSFYVNYTDDEDMVVLVVTSFRNLHCITNSIPCEPDDGTDDVRGRGQVNSIIIGATVGQETSWRVGAGEGVKTRLGHVYKGDKYQLGPATCVWWDIKNNNWSSDGCRLINQTKQYTDCMCNHLTNLAVIMDINGFLDEFSAPLRIISAVGCTLSIICLILAIICLSISIRSKKRQRESGVSTIHRHLCVCLLMAEVVLMLGLDAVYNNIACTLVALLLHYFFLATFTWCAIEAFNLYLMLGKVFQTFNTVKYYVVVGYGFPFLLVSITLFATQGRGYGTQTACWLESGRLIWTFAGPLLIILLGNLVSFTFAMRVAWKSGRTDEQRRRGRCTRLLPVKLRGSLSILLILGLTWFTGFTYLTEATQGGAFLFTVLNSLQGVAIFLTTVIMNEKLMQDIGDLPFITMLQNLISKRKPRRDEQHETQSSVMENTLAVSQ</sequence>
<evidence type="ECO:0000313" key="13">
    <source>
        <dbReference type="EMBL" id="KAK8732579.1"/>
    </source>
</evidence>
<keyword evidence="6" id="KW-1015">Disulfide bond</keyword>
<keyword evidence="3 9" id="KW-0812">Transmembrane</keyword>
<feature type="region of interest" description="Disordered" evidence="8">
    <location>
        <begin position="911"/>
        <end position="933"/>
    </location>
</feature>